<protein>
    <submittedName>
        <fullName evidence="1">Uncharacterized protein</fullName>
    </submittedName>
</protein>
<dbReference type="EMBL" id="HACA01023957">
    <property type="protein sequence ID" value="CDW41318.1"/>
    <property type="molecule type" value="Transcribed_RNA"/>
</dbReference>
<proteinExistence type="predicted"/>
<reference evidence="1" key="1">
    <citation type="submission" date="2014-05" db="EMBL/GenBank/DDBJ databases">
        <authorList>
            <person name="Chronopoulou M."/>
        </authorList>
    </citation>
    <scope>NUCLEOTIDE SEQUENCE</scope>
    <source>
        <tissue evidence="1">Whole organism</tissue>
    </source>
</reference>
<feature type="non-terminal residue" evidence="1">
    <location>
        <position position="60"/>
    </location>
</feature>
<accession>A0A0K2USR8</accession>
<sequence length="60" mass="7100">MDKLSFAKVIENVIPEWNPFILENRNKRGVLTFEDTLIKGFFFVITKFSNEDILPHLVKF</sequence>
<evidence type="ECO:0000313" key="1">
    <source>
        <dbReference type="EMBL" id="CDW41318.1"/>
    </source>
</evidence>
<organism evidence="1">
    <name type="scientific">Lepeophtheirus salmonis</name>
    <name type="common">Salmon louse</name>
    <name type="synonym">Caligus salmonis</name>
    <dbReference type="NCBI Taxonomy" id="72036"/>
    <lineage>
        <taxon>Eukaryota</taxon>
        <taxon>Metazoa</taxon>
        <taxon>Ecdysozoa</taxon>
        <taxon>Arthropoda</taxon>
        <taxon>Crustacea</taxon>
        <taxon>Multicrustacea</taxon>
        <taxon>Hexanauplia</taxon>
        <taxon>Copepoda</taxon>
        <taxon>Siphonostomatoida</taxon>
        <taxon>Caligidae</taxon>
        <taxon>Lepeophtheirus</taxon>
    </lineage>
</organism>
<name>A0A0K2USR8_LEPSM</name>
<dbReference type="AlphaFoldDB" id="A0A0K2USR8"/>